<protein>
    <submittedName>
        <fullName evidence="1">Uncharacterized protein</fullName>
    </submittedName>
</protein>
<dbReference type="EMBL" id="HBIN01001830">
    <property type="protein sequence ID" value="CAE0430800.1"/>
    <property type="molecule type" value="Transcribed_RNA"/>
</dbReference>
<reference evidence="1" key="1">
    <citation type="submission" date="2021-01" db="EMBL/GenBank/DDBJ databases">
        <authorList>
            <person name="Corre E."/>
            <person name="Pelletier E."/>
            <person name="Niang G."/>
            <person name="Scheremetjew M."/>
            <person name="Finn R."/>
            <person name="Kale V."/>
            <person name="Holt S."/>
            <person name="Cochrane G."/>
            <person name="Meng A."/>
            <person name="Brown T."/>
            <person name="Cohen L."/>
        </authorList>
    </citation>
    <scope>NUCLEOTIDE SEQUENCE</scope>
    <source>
        <strain evidence="1">GSBS06</strain>
    </source>
</reference>
<sequence>MDKVLALGKLIDRCSGVTPSRSYNASNTYISEIEDEPEQVVYTLSESSSFHGLGPFLLQKSKDNFNGLLQDVEKSIKEVREKEKKNLLSKAKVIQQLNELARREQTINPIQKMVKKIETFNEYDHDQKTYGVTKRLGIEALALPSRIVAVAEISGLTVDNSLAEEQKIIFYNDHLLIEIEFELTSEKDSKSIPVKVGVSLTEEDDEVNLVNEASDILRNLQRNDLHMLEVKLKALIRRTNLMVKLLTAEPPIKVRTLELEMHEKLKQIYNERYESVVKIVAEGLQLSIPFPRVAYSHRGRTDVANGRIEIHHMKVKIVLEDTKRKDGNFAVQFWPPIACTARLAKRIHRITQREPDPDPSTVKKEDDFGYFLGRLLSYKKYSRENDLKLAFRKPDKLYSLARLCIGDGEKRNRIYLYSLYHQSFHESTKATSNTILEAQTDMKTVRSVLIHTLSLKSSKSDGYDVDGTLELLQPIVRLARVQTKYNLLLSGCFESAEIELGTLLDKTISELNEENKNGKPRRNETENDGFKDAVKRRRILPKEEIGNVAEYDYMYNSSFRNLSHAANVSNDMPDYDVLMEATKRDSGRRKSSPENKYVVSVKTSFKDGVDLPSAVCFEINQADKAIAEIVVKLVEENDSFDLTITGGRNVDDEKLDTAKKLLNQSNCIPIVLDYLLN</sequence>
<proteinExistence type="predicted"/>
<gene>
    <name evidence="1" type="ORF">ASTO00021_LOCUS1158</name>
</gene>
<evidence type="ECO:0000313" key="1">
    <source>
        <dbReference type="EMBL" id="CAE0430800.1"/>
    </source>
</evidence>
<accession>A0A7S3LJJ6</accession>
<organism evidence="1">
    <name type="scientific">Aplanochytrium stocchinoi</name>
    <dbReference type="NCBI Taxonomy" id="215587"/>
    <lineage>
        <taxon>Eukaryota</taxon>
        <taxon>Sar</taxon>
        <taxon>Stramenopiles</taxon>
        <taxon>Bigyra</taxon>
        <taxon>Labyrinthulomycetes</taxon>
        <taxon>Thraustochytrida</taxon>
        <taxon>Thraustochytriidae</taxon>
        <taxon>Aplanochytrium</taxon>
    </lineage>
</organism>
<name>A0A7S3LJJ6_9STRA</name>
<dbReference type="AlphaFoldDB" id="A0A7S3LJJ6"/>